<evidence type="ECO:0000256" key="1">
    <source>
        <dbReference type="SAM" id="MobiDB-lite"/>
    </source>
</evidence>
<evidence type="ECO:0000313" key="3">
    <source>
        <dbReference type="Proteomes" id="UP000271974"/>
    </source>
</evidence>
<organism evidence="2 3">
    <name type="scientific">Elysia chlorotica</name>
    <name type="common">Eastern emerald elysia</name>
    <name type="synonym">Sea slug</name>
    <dbReference type="NCBI Taxonomy" id="188477"/>
    <lineage>
        <taxon>Eukaryota</taxon>
        <taxon>Metazoa</taxon>
        <taxon>Spiralia</taxon>
        <taxon>Lophotrochozoa</taxon>
        <taxon>Mollusca</taxon>
        <taxon>Gastropoda</taxon>
        <taxon>Heterobranchia</taxon>
        <taxon>Euthyneura</taxon>
        <taxon>Panpulmonata</taxon>
        <taxon>Sacoglossa</taxon>
        <taxon>Placobranchoidea</taxon>
        <taxon>Plakobranchidae</taxon>
        <taxon>Elysia</taxon>
    </lineage>
</organism>
<feature type="compositionally biased region" description="Basic and acidic residues" evidence="1">
    <location>
        <begin position="41"/>
        <end position="51"/>
    </location>
</feature>
<gene>
    <name evidence="2" type="ORF">EGW08_003993</name>
</gene>
<protein>
    <submittedName>
        <fullName evidence="2">Uncharacterized protein</fullName>
    </submittedName>
</protein>
<evidence type="ECO:0000313" key="2">
    <source>
        <dbReference type="EMBL" id="RUS88227.1"/>
    </source>
</evidence>
<accession>A0A433U326</accession>
<feature type="region of interest" description="Disordered" evidence="1">
    <location>
        <begin position="27"/>
        <end position="55"/>
    </location>
</feature>
<dbReference type="Proteomes" id="UP000271974">
    <property type="component" value="Unassembled WGS sequence"/>
</dbReference>
<dbReference type="AlphaFoldDB" id="A0A433U326"/>
<dbReference type="EMBL" id="RQTK01000089">
    <property type="protein sequence ID" value="RUS88227.1"/>
    <property type="molecule type" value="Genomic_DNA"/>
</dbReference>
<sequence length="211" mass="23731">MNSSTKGKKNVGWHPTTALNGLYQLTDSERPTDLHGGPSDSRNDVNGKVDDIQTTTGTDAQRVTIWWGKKNFNIVNWCQPPSDKRVKKDTNTEPRKAWLVVRRLKGNRKTQRTEPIEVRGRPLVSDRKEAEAFTRHYTGCEAVNSQAEVRMIRKYQHKFERRPIAASRIFTVEFSMAELEGALGKAKQSKAAGRDGIAAKMVLNIGPKAKT</sequence>
<proteinExistence type="predicted"/>
<comment type="caution">
    <text evidence="2">The sequence shown here is derived from an EMBL/GenBank/DDBJ whole genome shotgun (WGS) entry which is preliminary data.</text>
</comment>
<name>A0A433U326_ELYCH</name>
<keyword evidence="3" id="KW-1185">Reference proteome</keyword>
<dbReference type="OrthoDB" id="6213337at2759"/>
<reference evidence="2 3" key="1">
    <citation type="submission" date="2019-01" db="EMBL/GenBank/DDBJ databases">
        <title>A draft genome assembly of the solar-powered sea slug Elysia chlorotica.</title>
        <authorList>
            <person name="Cai H."/>
            <person name="Li Q."/>
            <person name="Fang X."/>
            <person name="Li J."/>
            <person name="Curtis N.E."/>
            <person name="Altenburger A."/>
            <person name="Shibata T."/>
            <person name="Feng M."/>
            <person name="Maeda T."/>
            <person name="Schwartz J.A."/>
            <person name="Shigenobu S."/>
            <person name="Lundholm N."/>
            <person name="Nishiyama T."/>
            <person name="Yang H."/>
            <person name="Hasebe M."/>
            <person name="Li S."/>
            <person name="Pierce S.K."/>
            <person name="Wang J."/>
        </authorList>
    </citation>
    <scope>NUCLEOTIDE SEQUENCE [LARGE SCALE GENOMIC DNA]</scope>
    <source>
        <strain evidence="2">EC2010</strain>
        <tissue evidence="2">Whole organism of an adult</tissue>
    </source>
</reference>